<dbReference type="InterPro" id="IPR022191">
    <property type="entry name" value="DUF3717"/>
</dbReference>
<organism evidence="2 3">
    <name type="scientific">Paraburkholderia steynii</name>
    <dbReference type="NCBI Taxonomy" id="1245441"/>
    <lineage>
        <taxon>Bacteria</taxon>
        <taxon>Pseudomonadati</taxon>
        <taxon>Pseudomonadota</taxon>
        <taxon>Betaproteobacteria</taxon>
        <taxon>Burkholderiales</taxon>
        <taxon>Burkholderiaceae</taxon>
        <taxon>Paraburkholderia</taxon>
    </lineage>
</organism>
<comment type="caution">
    <text evidence="2">The sequence shown here is derived from an EMBL/GenBank/DDBJ whole genome shotgun (WGS) entry which is preliminary data.</text>
</comment>
<name>A0A4R0XN11_9BURK</name>
<accession>A0A4R0XN11</accession>
<dbReference type="Pfam" id="PF12512">
    <property type="entry name" value="DUF3717"/>
    <property type="match status" value="1"/>
</dbReference>
<evidence type="ECO:0008006" key="4">
    <source>
        <dbReference type="Google" id="ProtNLM"/>
    </source>
</evidence>
<dbReference type="EMBL" id="MWML01000009">
    <property type="protein sequence ID" value="TCG09590.1"/>
    <property type="molecule type" value="Genomic_DNA"/>
</dbReference>
<gene>
    <name evidence="2" type="ORF">BZM27_04530</name>
</gene>
<feature type="region of interest" description="Disordered" evidence="1">
    <location>
        <begin position="92"/>
        <end position="117"/>
    </location>
</feature>
<evidence type="ECO:0000313" key="2">
    <source>
        <dbReference type="EMBL" id="TCG09590.1"/>
    </source>
</evidence>
<reference evidence="2 3" key="1">
    <citation type="submission" date="2017-02" db="EMBL/GenBank/DDBJ databases">
        <title>Paraburkholderia sophoroidis sp. nov. and Paraburkholderia steynii sp. nov. rhizobial symbionts of the fynbos legume Hypocalyptus sophoroides.</title>
        <authorList>
            <person name="Steenkamp E.T."/>
            <person name="Beukes C.W."/>
            <person name="Van Zyl E."/>
            <person name="Avontuur J."/>
            <person name="Chan W.Y."/>
            <person name="Hassen A."/>
            <person name="Palmer M."/>
            <person name="Mthombeni L."/>
            <person name="Phalane F."/>
            <person name="Sereme K."/>
            <person name="Venter S.N."/>
        </authorList>
    </citation>
    <scope>NUCLEOTIDE SEQUENCE [LARGE SCALE GENOMIC DNA]</scope>
    <source>
        <strain evidence="2 3">HC1.1ba</strain>
    </source>
</reference>
<protein>
    <recommendedName>
        <fullName evidence="4">DUF3717 domain-containing protein</fullName>
    </recommendedName>
</protein>
<dbReference type="Proteomes" id="UP000294200">
    <property type="component" value="Unassembled WGS sequence"/>
</dbReference>
<evidence type="ECO:0000256" key="1">
    <source>
        <dbReference type="SAM" id="MobiDB-lite"/>
    </source>
</evidence>
<keyword evidence="3" id="KW-1185">Reference proteome</keyword>
<sequence>MSDRLIFSARAWVARACETSMNKTAFTIVEIEQAINFCCARWATSEDGALCAKARPLADVYGLMIFRRANSIEASKLNDDLLDAFRGRCTSGTYSRKARRPSRATSASRDVGNRVAL</sequence>
<dbReference type="AlphaFoldDB" id="A0A4R0XN11"/>
<proteinExistence type="predicted"/>
<evidence type="ECO:0000313" key="3">
    <source>
        <dbReference type="Proteomes" id="UP000294200"/>
    </source>
</evidence>